<dbReference type="EMBL" id="LZPO01007988">
    <property type="protein sequence ID" value="OBS82804.1"/>
    <property type="molecule type" value="Genomic_DNA"/>
</dbReference>
<sequence>MLQHWLWPRLPRRHSERSLSPNSGGHMYYPLHDG</sequence>
<proteinExistence type="predicted"/>
<dbReference type="AlphaFoldDB" id="A0A1A6HX39"/>
<comment type="caution">
    <text evidence="2">The sequence shown here is derived from an EMBL/GenBank/DDBJ whole genome shotgun (WGS) entry which is preliminary data.</text>
</comment>
<dbReference type="Proteomes" id="UP000092124">
    <property type="component" value="Unassembled WGS sequence"/>
</dbReference>
<accession>A0A1A6HX39</accession>
<reference evidence="2 3" key="1">
    <citation type="submission" date="2016-06" db="EMBL/GenBank/DDBJ databases">
        <title>The Draft Genome Sequence and Annotation of the Desert Woodrat Neotoma lepida.</title>
        <authorList>
            <person name="Campbell M."/>
            <person name="Oakeson K.F."/>
            <person name="Yandell M."/>
            <person name="Halpert J.R."/>
            <person name="Dearing D."/>
        </authorList>
    </citation>
    <scope>NUCLEOTIDE SEQUENCE [LARGE SCALE GENOMIC DNA]</scope>
    <source>
        <strain evidence="2">417</strain>
        <tissue evidence="2">Liver</tissue>
    </source>
</reference>
<name>A0A1A6HX39_NEOLE</name>
<organism evidence="2 3">
    <name type="scientific">Neotoma lepida</name>
    <name type="common">Desert woodrat</name>
    <dbReference type="NCBI Taxonomy" id="56216"/>
    <lineage>
        <taxon>Eukaryota</taxon>
        <taxon>Metazoa</taxon>
        <taxon>Chordata</taxon>
        <taxon>Craniata</taxon>
        <taxon>Vertebrata</taxon>
        <taxon>Euteleostomi</taxon>
        <taxon>Mammalia</taxon>
        <taxon>Eutheria</taxon>
        <taxon>Euarchontoglires</taxon>
        <taxon>Glires</taxon>
        <taxon>Rodentia</taxon>
        <taxon>Myomorpha</taxon>
        <taxon>Muroidea</taxon>
        <taxon>Cricetidae</taxon>
        <taxon>Neotominae</taxon>
        <taxon>Neotoma</taxon>
    </lineage>
</organism>
<evidence type="ECO:0000313" key="2">
    <source>
        <dbReference type="EMBL" id="OBS82804.1"/>
    </source>
</evidence>
<protein>
    <submittedName>
        <fullName evidence="2">Uncharacterized protein</fullName>
    </submittedName>
</protein>
<evidence type="ECO:0000313" key="3">
    <source>
        <dbReference type="Proteomes" id="UP000092124"/>
    </source>
</evidence>
<evidence type="ECO:0000256" key="1">
    <source>
        <dbReference type="SAM" id="MobiDB-lite"/>
    </source>
</evidence>
<gene>
    <name evidence="2" type="ORF">A6R68_23214</name>
</gene>
<keyword evidence="3" id="KW-1185">Reference proteome</keyword>
<feature type="region of interest" description="Disordered" evidence="1">
    <location>
        <begin position="14"/>
        <end position="34"/>
    </location>
</feature>